<sequence length="253" mass="27886">MSKTKSEQRPVGSPSPADSWASKASMIIPLMLFFILGMLVNTEPLVDDQSINPSAYMGLVAGRVVLMLAAFAWFSREIVRQFPLVIDRWGWIIGVVGAVVWIGICELGIERQILRGLSVSDNWLPAREGVDPFAAYATGVPLAGFLLARFILLAFCVPIAEELFLRGFLMRSVEAENWTELPIGKIGRRGVIAATVYAVATHPGEIIAAVVWFSMVTALMFRSGKFWNCVVAHGVTNLLLGIYVCYASAWYLW</sequence>
<evidence type="ECO:0000313" key="3">
    <source>
        <dbReference type="EMBL" id="MDM4014113.1"/>
    </source>
</evidence>
<dbReference type="GO" id="GO:0006508">
    <property type="term" value="P:proteolysis"/>
    <property type="evidence" value="ECO:0007669"/>
    <property type="project" value="UniProtKB-KW"/>
</dbReference>
<gene>
    <name evidence="3" type="ORF">QTN89_01640</name>
</gene>
<dbReference type="GO" id="GO:0008233">
    <property type="term" value="F:peptidase activity"/>
    <property type="evidence" value="ECO:0007669"/>
    <property type="project" value="UniProtKB-KW"/>
</dbReference>
<feature type="transmembrane region" description="Helical" evidence="1">
    <location>
        <begin position="54"/>
        <end position="74"/>
    </location>
</feature>
<comment type="caution">
    <text evidence="3">The sequence shown here is derived from an EMBL/GenBank/DDBJ whole genome shotgun (WGS) entry which is preliminary data.</text>
</comment>
<dbReference type="RefSeq" id="WP_149495023.1">
    <property type="nucleotide sequence ID" value="NZ_JASZZN010000001.1"/>
</dbReference>
<dbReference type="InterPro" id="IPR003675">
    <property type="entry name" value="Rce1/LyrA-like_dom"/>
</dbReference>
<keyword evidence="4" id="KW-1185">Reference proteome</keyword>
<evidence type="ECO:0000256" key="1">
    <source>
        <dbReference type="SAM" id="Phobius"/>
    </source>
</evidence>
<keyword evidence="3" id="KW-0645">Protease</keyword>
<dbReference type="Proteomes" id="UP001239462">
    <property type="component" value="Unassembled WGS sequence"/>
</dbReference>
<keyword evidence="1" id="KW-1133">Transmembrane helix</keyword>
<name>A0ABT7PC96_9BACT</name>
<evidence type="ECO:0000313" key="4">
    <source>
        <dbReference type="Proteomes" id="UP001239462"/>
    </source>
</evidence>
<feature type="transmembrane region" description="Helical" evidence="1">
    <location>
        <begin position="89"/>
        <end position="109"/>
    </location>
</feature>
<keyword evidence="1" id="KW-0812">Transmembrane</keyword>
<protein>
    <submittedName>
        <fullName evidence="3">CPBP family glutamic-type intramembrane protease</fullName>
        <ecNumber evidence="3">3.4.-.-</ecNumber>
    </submittedName>
</protein>
<accession>A0ABT7PC96</accession>
<reference evidence="3 4" key="1">
    <citation type="submission" date="2023-06" db="EMBL/GenBank/DDBJ databases">
        <title>Roseiconus lacunae JC819 isolated from Gulf of Mannar region, Tamil Nadu.</title>
        <authorList>
            <person name="Pk S."/>
            <person name="Ch S."/>
            <person name="Ch V.R."/>
        </authorList>
    </citation>
    <scope>NUCLEOTIDE SEQUENCE [LARGE SCALE GENOMIC DNA]</scope>
    <source>
        <strain evidence="3 4">JC819</strain>
    </source>
</reference>
<keyword evidence="3" id="KW-0378">Hydrolase</keyword>
<dbReference type="EMBL" id="JASZZN010000001">
    <property type="protein sequence ID" value="MDM4014113.1"/>
    <property type="molecule type" value="Genomic_DNA"/>
</dbReference>
<feature type="transmembrane region" description="Helical" evidence="1">
    <location>
        <begin position="20"/>
        <end position="42"/>
    </location>
</feature>
<organism evidence="3 4">
    <name type="scientific">Roseiconus lacunae</name>
    <dbReference type="NCBI Taxonomy" id="2605694"/>
    <lineage>
        <taxon>Bacteria</taxon>
        <taxon>Pseudomonadati</taxon>
        <taxon>Planctomycetota</taxon>
        <taxon>Planctomycetia</taxon>
        <taxon>Pirellulales</taxon>
        <taxon>Pirellulaceae</taxon>
        <taxon>Roseiconus</taxon>
    </lineage>
</organism>
<feature type="transmembrane region" description="Helical" evidence="1">
    <location>
        <begin position="230"/>
        <end position="252"/>
    </location>
</feature>
<feature type="transmembrane region" description="Helical" evidence="1">
    <location>
        <begin position="133"/>
        <end position="160"/>
    </location>
</feature>
<dbReference type="EC" id="3.4.-.-" evidence="3"/>
<evidence type="ECO:0000259" key="2">
    <source>
        <dbReference type="Pfam" id="PF02517"/>
    </source>
</evidence>
<dbReference type="Pfam" id="PF02517">
    <property type="entry name" value="Rce1-like"/>
    <property type="match status" value="1"/>
</dbReference>
<feature type="domain" description="CAAX prenyl protease 2/Lysostaphin resistance protein A-like" evidence="2">
    <location>
        <begin position="146"/>
        <end position="239"/>
    </location>
</feature>
<proteinExistence type="predicted"/>
<keyword evidence="1" id="KW-0472">Membrane</keyword>